<dbReference type="SUPFAM" id="SSF50346">
    <property type="entry name" value="PRC-barrel domain"/>
    <property type="match status" value="2"/>
</dbReference>
<evidence type="ECO:0000313" key="3">
    <source>
        <dbReference type="Proteomes" id="UP000494363"/>
    </source>
</evidence>
<dbReference type="GO" id="GO:0030077">
    <property type="term" value="C:plasma membrane light-harvesting complex"/>
    <property type="evidence" value="ECO:0007669"/>
    <property type="project" value="InterPro"/>
</dbReference>
<dbReference type="Gene3D" id="3.90.50.10">
    <property type="entry name" value="Photosynthetic Reaction Center, subunit H, domain 2"/>
    <property type="match status" value="2"/>
</dbReference>
<dbReference type="InterPro" id="IPR011033">
    <property type="entry name" value="PRC_barrel-like_sf"/>
</dbReference>
<dbReference type="RefSeq" id="WP_175232222.1">
    <property type="nucleotide sequence ID" value="NZ_CADIKH010000058.1"/>
</dbReference>
<name>A0A6J5F0B9_9BURK</name>
<evidence type="ECO:0000313" key="2">
    <source>
        <dbReference type="EMBL" id="CAB3772290.1"/>
    </source>
</evidence>
<dbReference type="EMBL" id="CADIKH010000058">
    <property type="protein sequence ID" value="CAB3772290.1"/>
    <property type="molecule type" value="Genomic_DNA"/>
</dbReference>
<dbReference type="Proteomes" id="UP000494363">
    <property type="component" value="Unassembled WGS sequence"/>
</dbReference>
<dbReference type="InterPro" id="IPR014747">
    <property type="entry name" value="Bac_photo_RC_H_C"/>
</dbReference>
<organism evidence="2 3">
    <name type="scientific">Paraburkholderia humisilvae</name>
    <dbReference type="NCBI Taxonomy" id="627669"/>
    <lineage>
        <taxon>Bacteria</taxon>
        <taxon>Pseudomonadati</taxon>
        <taxon>Pseudomonadota</taxon>
        <taxon>Betaproteobacteria</taxon>
        <taxon>Burkholderiales</taxon>
        <taxon>Burkholderiaceae</taxon>
        <taxon>Paraburkholderia</taxon>
    </lineage>
</organism>
<accession>A0A6J5F0B9</accession>
<evidence type="ECO:0000259" key="1">
    <source>
        <dbReference type="Pfam" id="PF05239"/>
    </source>
</evidence>
<proteinExistence type="predicted"/>
<sequence length="274" mass="30854">MLRSIESLHGCAVVARDGEMGTVDQALFDDEAWGVRYLVVDTGTWMSKRQVLISPYSIRHSDPGSGTVQVDLTRQQVRDSPDIDTHKSVSRQYETSHLLYYGYPRYWGSANLWGMDAYPAFPGSTGAPRFDPEAPVNPEPHADESPADVRLRSTDAVKGCHIDAVDGSIGHVSGFIFDDVAWVIRYLIVDTRNWWPGGKEVLLATQWINHTNWFDSTVSTELSREAIRNSPEYDDAVPLGRSYERTLHGFYRKETYWSKDDTESLLAHIGETAP</sequence>
<dbReference type="GO" id="GO:0019684">
    <property type="term" value="P:photosynthesis, light reaction"/>
    <property type="evidence" value="ECO:0007669"/>
    <property type="project" value="InterPro"/>
</dbReference>
<protein>
    <recommendedName>
        <fullName evidence="1">PRC-barrel domain-containing protein</fullName>
    </recommendedName>
</protein>
<gene>
    <name evidence="2" type="ORF">LMG29542_06841</name>
</gene>
<feature type="domain" description="PRC-barrel" evidence="1">
    <location>
        <begin position="5"/>
        <end position="74"/>
    </location>
</feature>
<dbReference type="AlphaFoldDB" id="A0A6J5F0B9"/>
<reference evidence="2 3" key="1">
    <citation type="submission" date="2020-04" db="EMBL/GenBank/DDBJ databases">
        <authorList>
            <person name="De Canck E."/>
        </authorList>
    </citation>
    <scope>NUCLEOTIDE SEQUENCE [LARGE SCALE GENOMIC DNA]</scope>
    <source>
        <strain evidence="2 3">LMG 29542</strain>
    </source>
</reference>
<dbReference type="Pfam" id="PF05239">
    <property type="entry name" value="PRC"/>
    <property type="match status" value="1"/>
</dbReference>
<dbReference type="InterPro" id="IPR027275">
    <property type="entry name" value="PRC-brl_dom"/>
</dbReference>
<keyword evidence="3" id="KW-1185">Reference proteome</keyword>